<protein>
    <submittedName>
        <fullName evidence="1">Uncharacterized protein</fullName>
    </submittedName>
</protein>
<gene>
    <name evidence="1" type="ORF">MQE35_08735</name>
</gene>
<keyword evidence="2" id="KW-1185">Reference proteome</keyword>
<evidence type="ECO:0000313" key="1">
    <source>
        <dbReference type="EMBL" id="UOB19370.1"/>
    </source>
</evidence>
<proteinExistence type="predicted"/>
<evidence type="ECO:0000313" key="2">
    <source>
        <dbReference type="Proteomes" id="UP000831290"/>
    </source>
</evidence>
<dbReference type="EMBL" id="CP094358">
    <property type="protein sequence ID" value="UOB19370.1"/>
    <property type="molecule type" value="Genomic_DNA"/>
</dbReference>
<dbReference type="Proteomes" id="UP000831290">
    <property type="component" value="Chromosome"/>
</dbReference>
<name>A0A9E6ZRY2_9FLAO</name>
<dbReference type="KEGG" id="fbm:MQE35_08735"/>
<dbReference type="AlphaFoldDB" id="A0A9E6ZRY2"/>
<accession>A0A9E6ZRY2</accession>
<organism evidence="1 2">
    <name type="scientific">Abyssalbus ytuae</name>
    <dbReference type="NCBI Taxonomy" id="2926907"/>
    <lineage>
        <taxon>Bacteria</taxon>
        <taxon>Pseudomonadati</taxon>
        <taxon>Bacteroidota</taxon>
        <taxon>Flavobacteriia</taxon>
        <taxon>Flavobacteriales</taxon>
        <taxon>Flavobacteriaceae</taxon>
        <taxon>Abyssalbus</taxon>
    </lineage>
</organism>
<reference evidence="1" key="1">
    <citation type="submission" date="2022-03" db="EMBL/GenBank/DDBJ databases">
        <title>Description of Abyssus ytuae gen. nov., sp. nov., a novel member of the family Flavobacteriaceae isolated from the sediment of Mariana Trench.</title>
        <authorList>
            <person name="Zhang J."/>
            <person name="Xu X."/>
        </authorList>
    </citation>
    <scope>NUCLEOTIDE SEQUENCE</scope>
    <source>
        <strain evidence="1">MT3330</strain>
    </source>
</reference>
<sequence length="93" mass="10782">MNLFASLGIKHSILMDSDENETQQIVNEFIENCKNTYTVNIDLFDKDLEDFLGIPTPPRKDLKPLNIMYQHKNESITEEKIAELRGKIESLIE</sequence>